<dbReference type="EMBL" id="JACSDZ010000010">
    <property type="protein sequence ID" value="KAF7393401.1"/>
    <property type="molecule type" value="Genomic_DNA"/>
</dbReference>
<keyword evidence="5" id="KW-1185">Reference proteome</keyword>
<dbReference type="GO" id="GO:0070286">
    <property type="term" value="P:axonemal dynein complex assembly"/>
    <property type="evidence" value="ECO:0007669"/>
    <property type="project" value="TreeGrafter"/>
</dbReference>
<name>A0A834JTN9_VESGE</name>
<dbReference type="Pfam" id="PF07719">
    <property type="entry name" value="TPR_2"/>
    <property type="match status" value="1"/>
</dbReference>
<keyword evidence="2 3" id="KW-0802">TPR repeat</keyword>
<gene>
    <name evidence="4" type="ORF">HZH68_010220</name>
</gene>
<accession>A0A834JTN9</accession>
<evidence type="ECO:0000256" key="2">
    <source>
        <dbReference type="ARBA" id="ARBA00022803"/>
    </source>
</evidence>
<dbReference type="GO" id="GO:0005737">
    <property type="term" value="C:cytoplasm"/>
    <property type="evidence" value="ECO:0007669"/>
    <property type="project" value="TreeGrafter"/>
</dbReference>
<evidence type="ECO:0008006" key="6">
    <source>
        <dbReference type="Google" id="ProtNLM"/>
    </source>
</evidence>
<dbReference type="PANTHER" id="PTHR46540:SF1">
    <property type="entry name" value="TETRATRICOPEPTIDE REPEAT PROTEIN 12"/>
    <property type="match status" value="1"/>
</dbReference>
<keyword evidence="1" id="KW-0677">Repeat</keyword>
<feature type="repeat" description="TPR" evidence="3">
    <location>
        <begin position="135"/>
        <end position="168"/>
    </location>
</feature>
<reference evidence="4" key="1">
    <citation type="journal article" date="2020" name="G3 (Bethesda)">
        <title>High-Quality Assemblies for Three Invasive Social Wasps from the &lt;i&gt;Vespula&lt;/i&gt; Genus.</title>
        <authorList>
            <person name="Harrop T.W.R."/>
            <person name="Guhlin J."/>
            <person name="McLaughlin G.M."/>
            <person name="Permina E."/>
            <person name="Stockwell P."/>
            <person name="Gilligan J."/>
            <person name="Le Lec M.F."/>
            <person name="Gruber M.A.M."/>
            <person name="Quinn O."/>
            <person name="Lovegrove M."/>
            <person name="Duncan E.J."/>
            <person name="Remnant E.J."/>
            <person name="Van Eeckhoven J."/>
            <person name="Graham B."/>
            <person name="Knapp R.A."/>
            <person name="Langford K.W."/>
            <person name="Kronenberg Z."/>
            <person name="Press M.O."/>
            <person name="Eacker S.M."/>
            <person name="Wilson-Rankin E.E."/>
            <person name="Purcell J."/>
            <person name="Lester P.J."/>
            <person name="Dearden P.K."/>
        </authorList>
    </citation>
    <scope>NUCLEOTIDE SEQUENCE</scope>
    <source>
        <strain evidence="4">Linc-1</strain>
    </source>
</reference>
<dbReference type="Proteomes" id="UP000617340">
    <property type="component" value="Unassembled WGS sequence"/>
</dbReference>
<dbReference type="AlphaFoldDB" id="A0A834JTN9"/>
<protein>
    <recommendedName>
        <fullName evidence="6">Tetratricopeptide repeat protein 12</fullName>
    </recommendedName>
</protein>
<dbReference type="SUPFAM" id="SSF48452">
    <property type="entry name" value="TPR-like"/>
    <property type="match status" value="1"/>
</dbReference>
<dbReference type="PANTHER" id="PTHR46540">
    <property type="entry name" value="TETRATRICOPEPTIDE REPEAT PROTEIN 12"/>
    <property type="match status" value="1"/>
</dbReference>
<dbReference type="PROSITE" id="PS50005">
    <property type="entry name" value="TPR"/>
    <property type="match status" value="1"/>
</dbReference>
<dbReference type="InterPro" id="IPR043195">
    <property type="entry name" value="TTC12"/>
</dbReference>
<organism evidence="4 5">
    <name type="scientific">Vespula germanica</name>
    <name type="common">German yellow jacket</name>
    <name type="synonym">Paravespula germanica</name>
    <dbReference type="NCBI Taxonomy" id="30212"/>
    <lineage>
        <taxon>Eukaryota</taxon>
        <taxon>Metazoa</taxon>
        <taxon>Ecdysozoa</taxon>
        <taxon>Arthropoda</taxon>
        <taxon>Hexapoda</taxon>
        <taxon>Insecta</taxon>
        <taxon>Pterygota</taxon>
        <taxon>Neoptera</taxon>
        <taxon>Endopterygota</taxon>
        <taxon>Hymenoptera</taxon>
        <taxon>Apocrita</taxon>
        <taxon>Aculeata</taxon>
        <taxon>Vespoidea</taxon>
        <taxon>Vespidae</taxon>
        <taxon>Vespinae</taxon>
        <taxon>Vespula</taxon>
    </lineage>
</organism>
<evidence type="ECO:0000313" key="4">
    <source>
        <dbReference type="EMBL" id="KAF7393401.1"/>
    </source>
</evidence>
<dbReference type="InterPro" id="IPR019734">
    <property type="entry name" value="TPR_rpt"/>
</dbReference>
<dbReference type="SMART" id="SM00028">
    <property type="entry name" value="TPR"/>
    <property type="match status" value="3"/>
</dbReference>
<sequence length="259" mass="30229">MDSKNVEYNNEHMIERQQIIENLSSTNKLTEEEFQNFMHRVTEIEKIVSKLMSSDPKEQELGETLADTILNAKTQKEFSELEELKVKTNRTIINKCPINENTSDPTKMGQEAFMKSIEKDANERAADRKIRNERAETLKRIGNGAFKEGDYEKAVTYFTKAIEQRKDSSVLWNNRALSYMNLKLFEKALHDCEWALKVNDSNLKALLNSAKCYKNLHNEEKCKEFIKLAREKNPHFQKFIDDFEKDLDTIGNVYTIDDV</sequence>
<evidence type="ECO:0000313" key="5">
    <source>
        <dbReference type="Proteomes" id="UP000617340"/>
    </source>
</evidence>
<dbReference type="GO" id="GO:0007288">
    <property type="term" value="P:sperm axoneme assembly"/>
    <property type="evidence" value="ECO:0007669"/>
    <property type="project" value="TreeGrafter"/>
</dbReference>
<proteinExistence type="predicted"/>
<dbReference type="InterPro" id="IPR013105">
    <property type="entry name" value="TPR_2"/>
</dbReference>
<dbReference type="Gene3D" id="1.25.40.10">
    <property type="entry name" value="Tetratricopeptide repeat domain"/>
    <property type="match status" value="1"/>
</dbReference>
<evidence type="ECO:0000256" key="1">
    <source>
        <dbReference type="ARBA" id="ARBA00022737"/>
    </source>
</evidence>
<evidence type="ECO:0000256" key="3">
    <source>
        <dbReference type="PROSITE-ProRule" id="PRU00339"/>
    </source>
</evidence>
<dbReference type="InterPro" id="IPR011990">
    <property type="entry name" value="TPR-like_helical_dom_sf"/>
</dbReference>
<dbReference type="Pfam" id="PF00515">
    <property type="entry name" value="TPR_1"/>
    <property type="match status" value="1"/>
</dbReference>
<comment type="caution">
    <text evidence="4">The sequence shown here is derived from an EMBL/GenBank/DDBJ whole genome shotgun (WGS) entry which is preliminary data.</text>
</comment>
<dbReference type="GO" id="GO:0005813">
    <property type="term" value="C:centrosome"/>
    <property type="evidence" value="ECO:0007669"/>
    <property type="project" value="TreeGrafter"/>
</dbReference>